<dbReference type="PANTHER" id="PTHR43884">
    <property type="entry name" value="ACYL-COA DEHYDROGENASE"/>
    <property type="match status" value="1"/>
</dbReference>
<feature type="domain" description="Acyl-CoA oxidase/dehydrogenase middle" evidence="8">
    <location>
        <begin position="122"/>
        <end position="209"/>
    </location>
</feature>
<dbReference type="InterPro" id="IPR009075">
    <property type="entry name" value="AcylCo_DH/oxidase_C"/>
</dbReference>
<dbReference type="InterPro" id="IPR037069">
    <property type="entry name" value="AcylCoA_DH/ox_N_sf"/>
</dbReference>
<dbReference type="InterPro" id="IPR036250">
    <property type="entry name" value="AcylCo_DH-like_C"/>
</dbReference>
<evidence type="ECO:0000313" key="10">
    <source>
        <dbReference type="EMBL" id="TDH63554.1"/>
    </source>
</evidence>
<evidence type="ECO:0000259" key="9">
    <source>
        <dbReference type="Pfam" id="PF02771"/>
    </source>
</evidence>
<dbReference type="Pfam" id="PF02771">
    <property type="entry name" value="Acyl-CoA_dh_N"/>
    <property type="match status" value="1"/>
</dbReference>
<gene>
    <name evidence="10" type="ORF">E2C06_06925</name>
</gene>
<dbReference type="OrthoDB" id="7328575at2"/>
<dbReference type="Gene3D" id="1.10.540.10">
    <property type="entry name" value="Acyl-CoA dehydrogenase/oxidase, N-terminal domain"/>
    <property type="match status" value="1"/>
</dbReference>
<dbReference type="SUPFAM" id="SSF56645">
    <property type="entry name" value="Acyl-CoA dehydrogenase NM domain-like"/>
    <property type="match status" value="1"/>
</dbReference>
<reference evidence="10 11" key="1">
    <citation type="journal article" date="2016" name="J. Microbiol.">
        <title>Dankookia rubra gen. nov., sp. nov., an alphaproteobacterium isolated from sediment of a shallow stream.</title>
        <authorList>
            <person name="Kim W.H."/>
            <person name="Kim D.H."/>
            <person name="Kang K."/>
            <person name="Ahn T.Y."/>
        </authorList>
    </citation>
    <scope>NUCLEOTIDE SEQUENCE [LARGE SCALE GENOMIC DNA]</scope>
    <source>
        <strain evidence="10 11">JCM30602</strain>
    </source>
</reference>
<dbReference type="RefSeq" id="WP_133287851.1">
    <property type="nucleotide sequence ID" value="NZ_SMSJ01000005.1"/>
</dbReference>
<keyword evidence="11" id="KW-1185">Reference proteome</keyword>
<dbReference type="InterPro" id="IPR009100">
    <property type="entry name" value="AcylCoA_DH/oxidase_NM_dom_sf"/>
</dbReference>
<evidence type="ECO:0000259" key="8">
    <source>
        <dbReference type="Pfam" id="PF02770"/>
    </source>
</evidence>
<dbReference type="GO" id="GO:0050660">
    <property type="term" value="F:flavin adenine dinucleotide binding"/>
    <property type="evidence" value="ECO:0007669"/>
    <property type="project" value="InterPro"/>
</dbReference>
<dbReference type="PANTHER" id="PTHR43884:SF20">
    <property type="entry name" value="ACYL-COA DEHYDROGENASE FADE28"/>
    <property type="match status" value="1"/>
</dbReference>
<proteinExistence type="inferred from homology"/>
<dbReference type="Gene3D" id="1.20.140.10">
    <property type="entry name" value="Butyryl-CoA Dehydrogenase, subunit A, domain 3"/>
    <property type="match status" value="1"/>
</dbReference>
<evidence type="ECO:0000259" key="7">
    <source>
        <dbReference type="Pfam" id="PF00441"/>
    </source>
</evidence>
<dbReference type="Pfam" id="PF00441">
    <property type="entry name" value="Acyl-CoA_dh_1"/>
    <property type="match status" value="1"/>
</dbReference>
<organism evidence="10 11">
    <name type="scientific">Dankookia rubra</name>
    <dbReference type="NCBI Taxonomy" id="1442381"/>
    <lineage>
        <taxon>Bacteria</taxon>
        <taxon>Pseudomonadati</taxon>
        <taxon>Pseudomonadota</taxon>
        <taxon>Alphaproteobacteria</taxon>
        <taxon>Acetobacterales</taxon>
        <taxon>Roseomonadaceae</taxon>
        <taxon>Dankookia</taxon>
    </lineage>
</organism>
<dbReference type="SUPFAM" id="SSF47203">
    <property type="entry name" value="Acyl-CoA dehydrogenase C-terminal domain-like"/>
    <property type="match status" value="1"/>
</dbReference>
<keyword evidence="5 6" id="KW-0560">Oxidoreductase</keyword>
<evidence type="ECO:0000256" key="1">
    <source>
        <dbReference type="ARBA" id="ARBA00001974"/>
    </source>
</evidence>
<sequence length="378" mass="40497">MDFDLTDDQRLLGDSVTRLLSAEYGFEQRKALLKTPTGWSEALWQRYAELGLLGLPIAEDHGGFGGGPVDVMLLMQAFGRHLVLEPYLATVVLGATALRLAGTDAQQGEILPEVAAGTMKLAFAHYERQARYDLTDILTTAKPKDGGFVLEGAKSVVLHGDCADRLIVSARTSGGRDDAGGLSLFLVDGNAPGLARRGYALRDGTRAAELSLSGVQVPREALLGEVDGALPTIQRVVEAGIAATSAEVIGTMEAMQAMTLDYLKTRQQFGKPIGDNQALQHRAAEMLVAMEQGRSMAMLATMSLEEEDAAERARSISMAKVGVGQAGRFVSQNAVQLHGGIGMTEEYAVGHFFRRVMVIEHLFGDTATHLDRLADQVA</sequence>
<comment type="cofactor">
    <cofactor evidence="1 6">
        <name>FAD</name>
        <dbReference type="ChEBI" id="CHEBI:57692"/>
    </cofactor>
</comment>
<dbReference type="InterPro" id="IPR013786">
    <property type="entry name" value="AcylCoA_DH/ox_N"/>
</dbReference>
<keyword evidence="3 6" id="KW-0285">Flavoprotein</keyword>
<dbReference type="CDD" id="cd00567">
    <property type="entry name" value="ACAD"/>
    <property type="match status" value="1"/>
</dbReference>
<evidence type="ECO:0000256" key="5">
    <source>
        <dbReference type="ARBA" id="ARBA00023002"/>
    </source>
</evidence>
<accession>A0A4R5QJH1</accession>
<protein>
    <submittedName>
        <fullName evidence="10">Pimeloyl-CoA dehydrogenase small subunit</fullName>
    </submittedName>
</protein>
<dbReference type="EMBL" id="SMSJ01000005">
    <property type="protein sequence ID" value="TDH63554.1"/>
    <property type="molecule type" value="Genomic_DNA"/>
</dbReference>
<keyword evidence="4 6" id="KW-0274">FAD</keyword>
<evidence type="ECO:0000256" key="4">
    <source>
        <dbReference type="ARBA" id="ARBA00022827"/>
    </source>
</evidence>
<dbReference type="Gene3D" id="2.40.110.10">
    <property type="entry name" value="Butyryl-CoA Dehydrogenase, subunit A, domain 2"/>
    <property type="match status" value="1"/>
</dbReference>
<comment type="caution">
    <text evidence="10">The sequence shown here is derived from an EMBL/GenBank/DDBJ whole genome shotgun (WGS) entry which is preliminary data.</text>
</comment>
<dbReference type="Pfam" id="PF02770">
    <property type="entry name" value="Acyl-CoA_dh_M"/>
    <property type="match status" value="1"/>
</dbReference>
<feature type="domain" description="Acyl-CoA dehydrogenase/oxidase N-terminal" evidence="9">
    <location>
        <begin position="6"/>
        <end position="117"/>
    </location>
</feature>
<evidence type="ECO:0000313" key="11">
    <source>
        <dbReference type="Proteomes" id="UP000295096"/>
    </source>
</evidence>
<dbReference type="InterPro" id="IPR006091">
    <property type="entry name" value="Acyl-CoA_Oxase/DH_mid-dom"/>
</dbReference>
<name>A0A4R5QJH1_9PROT</name>
<comment type="similarity">
    <text evidence="2 6">Belongs to the acyl-CoA dehydrogenase family.</text>
</comment>
<dbReference type="InterPro" id="IPR046373">
    <property type="entry name" value="Acyl-CoA_Oxase/DH_mid-dom_sf"/>
</dbReference>
<evidence type="ECO:0000256" key="3">
    <source>
        <dbReference type="ARBA" id="ARBA00022630"/>
    </source>
</evidence>
<evidence type="ECO:0000256" key="2">
    <source>
        <dbReference type="ARBA" id="ARBA00009347"/>
    </source>
</evidence>
<feature type="domain" description="Acyl-CoA dehydrogenase/oxidase C-terminal" evidence="7">
    <location>
        <begin position="243"/>
        <end position="377"/>
    </location>
</feature>
<evidence type="ECO:0000256" key="6">
    <source>
        <dbReference type="RuleBase" id="RU362125"/>
    </source>
</evidence>
<dbReference type="GO" id="GO:0003995">
    <property type="term" value="F:acyl-CoA dehydrogenase activity"/>
    <property type="evidence" value="ECO:0007669"/>
    <property type="project" value="TreeGrafter"/>
</dbReference>
<dbReference type="AlphaFoldDB" id="A0A4R5QJH1"/>
<dbReference type="Proteomes" id="UP000295096">
    <property type="component" value="Unassembled WGS sequence"/>
</dbReference>